<dbReference type="Proteomes" id="UP000332933">
    <property type="component" value="Unassembled WGS sequence"/>
</dbReference>
<feature type="region of interest" description="Disordered" evidence="1">
    <location>
        <begin position="300"/>
        <end position="326"/>
    </location>
</feature>
<dbReference type="AlphaFoldDB" id="A0A485LUD3"/>
<dbReference type="EMBL" id="CAADRA010007509">
    <property type="protein sequence ID" value="VFU01731.1"/>
    <property type="molecule type" value="Genomic_DNA"/>
</dbReference>
<evidence type="ECO:0000313" key="5">
    <source>
        <dbReference type="Proteomes" id="UP000332933"/>
    </source>
</evidence>
<dbReference type="PANTHER" id="PTHR46586:SF3">
    <property type="entry name" value="ANKYRIN REPEAT-CONTAINING PROTEIN"/>
    <property type="match status" value="1"/>
</dbReference>
<keyword evidence="5" id="KW-1185">Reference proteome</keyword>
<dbReference type="InterPro" id="IPR036770">
    <property type="entry name" value="Ankyrin_rpt-contain_sf"/>
</dbReference>
<evidence type="ECO:0000313" key="4">
    <source>
        <dbReference type="EMBL" id="VFU01731.1"/>
    </source>
</evidence>
<keyword evidence="2" id="KW-0732">Signal</keyword>
<sequence length="326" mass="34658">MKLGRTSSLSAVWNLMVAAASLLAHLARIVEFQPDDEDTSSLPGHLVPFLRFRATPPPDAATGVDATHAILVALDRVLAPWLATYRLAHLDLLCHRLPFVVPLVAHHAAFTGAIETLDYLDVHVCALEPMLLVSAAIGNAVAVIDWLDEGFGEEDEAARATAIGAALDAAATLGHFVASTTKDDDDDKPVDAMRRLHAMLVRDATGGCSTAAMDGAAANGHLATVQFLHTHRTEGCSDVAMRMAAANGHLDTALFLAHHRDEGCVVDALNDAVAAGYPDARMYLGGQDCGCGRCGKNKRRRLEVASPTRRSQVAPAGEAPRSRHFE</sequence>
<dbReference type="InterPro" id="IPR052050">
    <property type="entry name" value="SecEffector_AnkRepeat"/>
</dbReference>
<reference evidence="3" key="2">
    <citation type="submission" date="2019-06" db="EMBL/GenBank/DDBJ databases">
        <title>Genomics analysis of Aphanomyces spp. identifies a new class of oomycete effector associated with host adaptation.</title>
        <authorList>
            <person name="Gaulin E."/>
        </authorList>
    </citation>
    <scope>NUCLEOTIDE SEQUENCE</scope>
    <source>
        <strain evidence="3">CBS 578.67</strain>
    </source>
</reference>
<name>A0A485LUD3_9STRA</name>
<evidence type="ECO:0000256" key="2">
    <source>
        <dbReference type="SAM" id="SignalP"/>
    </source>
</evidence>
<gene>
    <name evidence="4" type="primary">Aste57867_25100</name>
    <name evidence="3" type="ORF">As57867_025022</name>
    <name evidence="4" type="ORF">ASTE57867_25100</name>
</gene>
<feature type="chain" id="PRO_5036355686" evidence="2">
    <location>
        <begin position="33"/>
        <end position="326"/>
    </location>
</feature>
<dbReference type="SUPFAM" id="SSF48403">
    <property type="entry name" value="Ankyrin repeat"/>
    <property type="match status" value="1"/>
</dbReference>
<dbReference type="OrthoDB" id="88700at2759"/>
<feature type="signal peptide" evidence="2">
    <location>
        <begin position="1"/>
        <end position="32"/>
    </location>
</feature>
<evidence type="ECO:0000256" key="1">
    <source>
        <dbReference type="SAM" id="MobiDB-lite"/>
    </source>
</evidence>
<accession>A0A485LUD3</accession>
<reference evidence="4 5" key="1">
    <citation type="submission" date="2019-03" db="EMBL/GenBank/DDBJ databases">
        <authorList>
            <person name="Gaulin E."/>
            <person name="Dumas B."/>
        </authorList>
    </citation>
    <scope>NUCLEOTIDE SEQUENCE [LARGE SCALE GENOMIC DNA]</scope>
    <source>
        <strain evidence="4">CBS 568.67</strain>
    </source>
</reference>
<protein>
    <submittedName>
        <fullName evidence="4">Aste57867_25100 protein</fullName>
    </submittedName>
</protein>
<organism evidence="4 5">
    <name type="scientific">Aphanomyces stellatus</name>
    <dbReference type="NCBI Taxonomy" id="120398"/>
    <lineage>
        <taxon>Eukaryota</taxon>
        <taxon>Sar</taxon>
        <taxon>Stramenopiles</taxon>
        <taxon>Oomycota</taxon>
        <taxon>Saprolegniomycetes</taxon>
        <taxon>Saprolegniales</taxon>
        <taxon>Verrucalvaceae</taxon>
        <taxon>Aphanomyces</taxon>
    </lineage>
</organism>
<evidence type="ECO:0000313" key="3">
    <source>
        <dbReference type="EMBL" id="KAF0682801.1"/>
    </source>
</evidence>
<dbReference type="EMBL" id="VJMH01007483">
    <property type="protein sequence ID" value="KAF0682801.1"/>
    <property type="molecule type" value="Genomic_DNA"/>
</dbReference>
<dbReference type="PANTHER" id="PTHR46586">
    <property type="entry name" value="ANKYRIN REPEAT-CONTAINING PROTEIN"/>
    <property type="match status" value="1"/>
</dbReference>
<proteinExistence type="predicted"/>